<keyword evidence="2" id="KW-0812">Transmembrane</keyword>
<proteinExistence type="predicted"/>
<dbReference type="Gene3D" id="2.60.120.260">
    <property type="entry name" value="Galactose-binding domain-like"/>
    <property type="match status" value="1"/>
</dbReference>
<accession>A0A1C7LMT4</accession>
<evidence type="ECO:0000256" key="2">
    <source>
        <dbReference type="SAM" id="Phobius"/>
    </source>
</evidence>
<name>A0A1C7LMT4_GRIFR</name>
<protein>
    <recommendedName>
        <fullName evidence="5">Transmembrane protein</fullName>
    </recommendedName>
</protein>
<sequence length="385" mass="41916">MFLTTQPIDMLLLLRSQVVLAFVVIVNAGVILVDDSDPRITYVGDWMSTSLPRNQDVYNSTMTFTVEAGASASFSFTGTAISIYSVYQPTNATAYTVNATYIIDGLFVSSYFTPTPTSAEILVDMLVFTSSPLPDAQHTLLITNYGDLYLLDYLEVAIPDSTSNPSNYWSSTLNPPASSSDRSSATNQVSNTNPGVIAGVAVGVAGAMLLMLLLVCCWWFRRRRVCINESSSSRERILQGNQMLPNIIQPYTMAPNTSQQHITCADTPIPQRQSTLSAIFPTHVQATQMETPSPPPSAYTHNKLTAVSELNMPSVQSTESDEIMQNQVLALSSPPSPWPDILRGARQPRDSRVHIAGGSGVPGTYIFDSEGFSEEESTLPPSYKT</sequence>
<dbReference type="EMBL" id="LUGG01000047">
    <property type="protein sequence ID" value="OBZ65289.1"/>
    <property type="molecule type" value="Genomic_DNA"/>
</dbReference>
<comment type="caution">
    <text evidence="3">The sequence shown here is derived from an EMBL/GenBank/DDBJ whole genome shotgun (WGS) entry which is preliminary data.</text>
</comment>
<keyword evidence="4" id="KW-1185">Reference proteome</keyword>
<evidence type="ECO:0000313" key="4">
    <source>
        <dbReference type="Proteomes" id="UP000092993"/>
    </source>
</evidence>
<gene>
    <name evidence="3" type="ORF">A0H81_14704</name>
</gene>
<feature type="region of interest" description="Disordered" evidence="1">
    <location>
        <begin position="169"/>
        <end position="190"/>
    </location>
</feature>
<reference evidence="3 4" key="1">
    <citation type="submission" date="2016-03" db="EMBL/GenBank/DDBJ databases">
        <title>Whole genome sequencing of Grifola frondosa 9006-11.</title>
        <authorList>
            <person name="Min B."/>
            <person name="Park H."/>
            <person name="Kim J.-G."/>
            <person name="Cho H."/>
            <person name="Oh Y.-L."/>
            <person name="Kong W.-S."/>
            <person name="Choi I.-G."/>
        </authorList>
    </citation>
    <scope>NUCLEOTIDE SEQUENCE [LARGE SCALE GENOMIC DNA]</scope>
    <source>
        <strain evidence="3 4">9006-11</strain>
    </source>
</reference>
<keyword evidence="2" id="KW-0472">Membrane</keyword>
<dbReference type="Proteomes" id="UP000092993">
    <property type="component" value="Unassembled WGS sequence"/>
</dbReference>
<dbReference type="AlphaFoldDB" id="A0A1C7LMT4"/>
<feature type="transmembrane region" description="Helical" evidence="2">
    <location>
        <begin position="196"/>
        <end position="220"/>
    </location>
</feature>
<feature type="transmembrane region" description="Helical" evidence="2">
    <location>
        <begin position="12"/>
        <end position="33"/>
    </location>
</feature>
<organism evidence="3 4">
    <name type="scientific">Grifola frondosa</name>
    <name type="common">Maitake</name>
    <name type="synonym">Polyporus frondosus</name>
    <dbReference type="NCBI Taxonomy" id="5627"/>
    <lineage>
        <taxon>Eukaryota</taxon>
        <taxon>Fungi</taxon>
        <taxon>Dikarya</taxon>
        <taxon>Basidiomycota</taxon>
        <taxon>Agaricomycotina</taxon>
        <taxon>Agaricomycetes</taxon>
        <taxon>Polyporales</taxon>
        <taxon>Grifolaceae</taxon>
        <taxon>Grifola</taxon>
    </lineage>
</organism>
<dbReference type="OrthoDB" id="2757832at2759"/>
<evidence type="ECO:0008006" key="5">
    <source>
        <dbReference type="Google" id="ProtNLM"/>
    </source>
</evidence>
<keyword evidence="2" id="KW-1133">Transmembrane helix</keyword>
<evidence type="ECO:0000313" key="3">
    <source>
        <dbReference type="EMBL" id="OBZ65289.1"/>
    </source>
</evidence>
<evidence type="ECO:0000256" key="1">
    <source>
        <dbReference type="SAM" id="MobiDB-lite"/>
    </source>
</evidence>